<proteinExistence type="predicted"/>
<sequence>MNRGELTKTILILAGATLLVPTLAVAPGLGYALKPILKVSGLYPSDIDRAIKRLKRQKLISMSHDGDKTKITLTENGERKVLNYKLSEIKLKKGRWDGIWRIVIFDIPEKDRKGRNILRSKMQELGFYPLQKSVMVTPWKCKDEIDFIKHFYHLEDYVNLIHARIFDGEDVVRGYFELD</sequence>
<evidence type="ECO:0000313" key="2">
    <source>
        <dbReference type="EMBL" id="KKS14352.1"/>
    </source>
</evidence>
<name>A0A0G0WQJ3_9BACT</name>
<accession>A0A0G0WQJ3</accession>
<comment type="caution">
    <text evidence="2">The sequence shown here is derived from an EMBL/GenBank/DDBJ whole genome shotgun (WGS) entry which is preliminary data.</text>
</comment>
<evidence type="ECO:0000259" key="1">
    <source>
        <dbReference type="Pfam" id="PF20803"/>
    </source>
</evidence>
<dbReference type="Pfam" id="PF20803">
    <property type="entry name" value="PaaX_M"/>
    <property type="match status" value="1"/>
</dbReference>
<organism evidence="2 3">
    <name type="scientific">Candidatus Daviesbacteria bacterium GW2011_GWB1_41_5</name>
    <dbReference type="NCBI Taxonomy" id="1618429"/>
    <lineage>
        <taxon>Bacteria</taxon>
        <taxon>Candidatus Daviesiibacteriota</taxon>
    </lineage>
</organism>
<dbReference type="Proteomes" id="UP000034753">
    <property type="component" value="Unassembled WGS sequence"/>
</dbReference>
<feature type="domain" description="Transcriptional repressor PaaX-like central Cas2-like" evidence="1">
    <location>
        <begin position="95"/>
        <end position="168"/>
    </location>
</feature>
<dbReference type="SUPFAM" id="SSF143430">
    <property type="entry name" value="TTP0101/SSO1404-like"/>
    <property type="match status" value="1"/>
</dbReference>
<dbReference type="GO" id="GO:0006351">
    <property type="term" value="P:DNA-templated transcription"/>
    <property type="evidence" value="ECO:0007669"/>
    <property type="project" value="TreeGrafter"/>
</dbReference>
<dbReference type="InterPro" id="IPR048846">
    <property type="entry name" value="PaaX-like_central"/>
</dbReference>
<gene>
    <name evidence="2" type="ORF">UU67_C0002G0018</name>
</gene>
<dbReference type="Gene3D" id="3.30.70.2650">
    <property type="match status" value="1"/>
</dbReference>
<dbReference type="AlphaFoldDB" id="A0A0G0WQJ3"/>
<dbReference type="PANTHER" id="PTHR30319:SF1">
    <property type="entry name" value="TRANSCRIPTIONAL REPRESSOR PAAX"/>
    <property type="match status" value="1"/>
</dbReference>
<evidence type="ECO:0000313" key="3">
    <source>
        <dbReference type="Proteomes" id="UP000034753"/>
    </source>
</evidence>
<dbReference type="PANTHER" id="PTHR30319">
    <property type="entry name" value="PHENYLACETIC ACID REGULATOR-RELATED TRANSCRIPTIONAL REPRESSOR"/>
    <property type="match status" value="1"/>
</dbReference>
<dbReference type="EMBL" id="LCBN01000002">
    <property type="protein sequence ID" value="KKS14352.1"/>
    <property type="molecule type" value="Genomic_DNA"/>
</dbReference>
<protein>
    <submittedName>
        <fullName evidence="2">Transcriptional regulator, PaaX family</fullName>
    </submittedName>
</protein>
<reference evidence="2 3" key="1">
    <citation type="journal article" date="2015" name="Nature">
        <title>rRNA introns, odd ribosomes, and small enigmatic genomes across a large radiation of phyla.</title>
        <authorList>
            <person name="Brown C.T."/>
            <person name="Hug L.A."/>
            <person name="Thomas B.C."/>
            <person name="Sharon I."/>
            <person name="Castelle C.J."/>
            <person name="Singh A."/>
            <person name="Wilkins M.J."/>
            <person name="Williams K.H."/>
            <person name="Banfield J.F."/>
        </authorList>
    </citation>
    <scope>NUCLEOTIDE SEQUENCE [LARGE SCALE GENOMIC DNA]</scope>
</reference>